<comment type="caution">
    <text evidence="2">The sequence shown here is derived from an EMBL/GenBank/DDBJ whole genome shotgun (WGS) entry which is preliminary data.</text>
</comment>
<proteinExistence type="predicted"/>
<feature type="region of interest" description="Disordered" evidence="1">
    <location>
        <begin position="1"/>
        <end position="63"/>
    </location>
</feature>
<name>A0A7V6DQW1_9BACT</name>
<sequence length="63" mass="7148">MARNRYGWQKRAKEIARQEKKNDKLKRRQGKTTASPAAEVPVVEEEGSQGLNGIDLPAERLGW</sequence>
<evidence type="ECO:0000313" key="2">
    <source>
        <dbReference type="EMBL" id="HHS30611.1"/>
    </source>
</evidence>
<accession>A0A7V6DQW1</accession>
<gene>
    <name evidence="2" type="ORF">ENV52_13035</name>
</gene>
<organism evidence="2">
    <name type="scientific">Desulfobacca acetoxidans</name>
    <dbReference type="NCBI Taxonomy" id="60893"/>
    <lineage>
        <taxon>Bacteria</taxon>
        <taxon>Pseudomonadati</taxon>
        <taxon>Thermodesulfobacteriota</taxon>
        <taxon>Desulfobaccia</taxon>
        <taxon>Desulfobaccales</taxon>
        <taxon>Desulfobaccaceae</taxon>
        <taxon>Desulfobacca</taxon>
    </lineage>
</organism>
<reference evidence="2" key="1">
    <citation type="journal article" date="2020" name="mSystems">
        <title>Genome- and Community-Level Interaction Insights into Carbon Utilization and Element Cycling Functions of Hydrothermarchaeota in Hydrothermal Sediment.</title>
        <authorList>
            <person name="Zhou Z."/>
            <person name="Liu Y."/>
            <person name="Xu W."/>
            <person name="Pan J."/>
            <person name="Luo Z.H."/>
            <person name="Li M."/>
        </authorList>
    </citation>
    <scope>NUCLEOTIDE SEQUENCE [LARGE SCALE GENOMIC DNA]</scope>
    <source>
        <strain evidence="2">SpSt-767</strain>
    </source>
</reference>
<feature type="compositionally biased region" description="Basic and acidic residues" evidence="1">
    <location>
        <begin position="11"/>
        <end position="22"/>
    </location>
</feature>
<dbReference type="EMBL" id="DTGR01000203">
    <property type="protein sequence ID" value="HHS30611.1"/>
    <property type="molecule type" value="Genomic_DNA"/>
</dbReference>
<evidence type="ECO:0000256" key="1">
    <source>
        <dbReference type="SAM" id="MobiDB-lite"/>
    </source>
</evidence>
<dbReference type="AlphaFoldDB" id="A0A7V6DQW1"/>
<protein>
    <submittedName>
        <fullName evidence="2">Uncharacterized protein</fullName>
    </submittedName>
</protein>